<evidence type="ECO:0000256" key="4">
    <source>
        <dbReference type="PROSITE-ProRule" id="PRU00339"/>
    </source>
</evidence>
<comment type="similarity">
    <text evidence="3">Belongs to the BBS4 family.</text>
</comment>
<accession>A0A2G8K246</accession>
<dbReference type="InterPro" id="IPR011990">
    <property type="entry name" value="TPR-like_helical_dom_sf"/>
</dbReference>
<evidence type="ECO:0000256" key="2">
    <source>
        <dbReference type="ARBA" id="ARBA00022803"/>
    </source>
</evidence>
<dbReference type="GO" id="GO:0060271">
    <property type="term" value="P:cilium assembly"/>
    <property type="evidence" value="ECO:0007669"/>
    <property type="project" value="TreeGrafter"/>
</dbReference>
<dbReference type="EMBL" id="MRZV01000964">
    <property type="protein sequence ID" value="PIK42064.1"/>
    <property type="molecule type" value="Genomic_DNA"/>
</dbReference>
<dbReference type="OrthoDB" id="309339at2759"/>
<feature type="compositionally biased region" description="Basic and acidic residues" evidence="5">
    <location>
        <begin position="476"/>
        <end position="495"/>
    </location>
</feature>
<gene>
    <name evidence="6" type="ORF">BSL78_21060</name>
</gene>
<dbReference type="STRING" id="307972.A0A2G8K246"/>
<dbReference type="Gene3D" id="1.25.40.10">
    <property type="entry name" value="Tetratricopeptide repeat domain"/>
    <property type="match status" value="3"/>
</dbReference>
<dbReference type="AlphaFoldDB" id="A0A2G8K246"/>
<evidence type="ECO:0000256" key="5">
    <source>
        <dbReference type="SAM" id="MobiDB-lite"/>
    </source>
</evidence>
<dbReference type="Pfam" id="PF13181">
    <property type="entry name" value="TPR_8"/>
    <property type="match status" value="3"/>
</dbReference>
<feature type="repeat" description="TPR" evidence="4">
    <location>
        <begin position="369"/>
        <end position="402"/>
    </location>
</feature>
<dbReference type="Pfam" id="PF13431">
    <property type="entry name" value="TPR_17"/>
    <property type="match status" value="1"/>
</dbReference>
<sequence length="527" mass="59598">MVSMERHQSQMSSQPPPPTYEAVTGGSASKPDSHNVEPQQKPPVRQRMKKPPELPIFERQNWLIHLHYIRKEYNTCKALIKERLSESNGQCEYALYVQALILRQEGRIQESLECFQTCSLINAQNPNNLKQVARSLFLLGRHKSAIDVYSEAARLSERDWEISHNQGVCYLYLKEYLKAKECLKQAIQYNKHDLSYVMLAKIYLMEDDLHMAIDVYKRAIESSPENPELLTTLGLLYLQVGQNQRAFEHLGNALTYDPCNVKAILAAGSMMQFHGDYDVALTKYRIAAASVPESASLWNNIGMCFFGKKEIGRTSYSSQAISCLKRAVYLAPFDWKVMYNLGLVHLSMSQYASAFHFLSAAINLKPKMGKLYMLLAVALTHLEDFENARKSYEQAATLDVKDSTMNLNFCIFLYNQGDRKSAAKQFSQFEQKYKKMKESATQDIDPEIIEIANKLGPALQVGESLVWKAESSTKPYPERPGTKRPTDAEAADVSRRMASVPMPPNQDPAEKSMAGGGDKVERTAVAE</sequence>
<dbReference type="Pfam" id="PF13432">
    <property type="entry name" value="TPR_16"/>
    <property type="match status" value="1"/>
</dbReference>
<comment type="caution">
    <text evidence="6">The sequence shown here is derived from an EMBL/GenBank/DDBJ whole genome shotgun (WGS) entry which is preliminary data.</text>
</comment>
<dbReference type="SUPFAM" id="SSF48452">
    <property type="entry name" value="TPR-like"/>
    <property type="match status" value="1"/>
</dbReference>
<feature type="repeat" description="TPR" evidence="4">
    <location>
        <begin position="193"/>
        <end position="226"/>
    </location>
</feature>
<reference evidence="6 7" key="1">
    <citation type="journal article" date="2017" name="PLoS Biol.">
        <title>The sea cucumber genome provides insights into morphological evolution and visceral regeneration.</title>
        <authorList>
            <person name="Zhang X."/>
            <person name="Sun L."/>
            <person name="Yuan J."/>
            <person name="Sun Y."/>
            <person name="Gao Y."/>
            <person name="Zhang L."/>
            <person name="Li S."/>
            <person name="Dai H."/>
            <person name="Hamel J.F."/>
            <person name="Liu C."/>
            <person name="Yu Y."/>
            <person name="Liu S."/>
            <person name="Lin W."/>
            <person name="Guo K."/>
            <person name="Jin S."/>
            <person name="Xu P."/>
            <person name="Storey K.B."/>
            <person name="Huan P."/>
            <person name="Zhang T."/>
            <person name="Zhou Y."/>
            <person name="Zhang J."/>
            <person name="Lin C."/>
            <person name="Li X."/>
            <person name="Xing L."/>
            <person name="Huo D."/>
            <person name="Sun M."/>
            <person name="Wang L."/>
            <person name="Mercier A."/>
            <person name="Li F."/>
            <person name="Yang H."/>
            <person name="Xiang J."/>
        </authorList>
    </citation>
    <scope>NUCLEOTIDE SEQUENCE [LARGE SCALE GENOMIC DNA]</scope>
    <source>
        <strain evidence="6">Shaxun</strain>
        <tissue evidence="6">Muscle</tissue>
    </source>
</reference>
<keyword evidence="7" id="KW-1185">Reference proteome</keyword>
<dbReference type="PROSITE" id="PS50005">
    <property type="entry name" value="TPR"/>
    <property type="match status" value="4"/>
</dbReference>
<proteinExistence type="inferred from homology"/>
<evidence type="ECO:0000313" key="6">
    <source>
        <dbReference type="EMBL" id="PIK42064.1"/>
    </source>
</evidence>
<dbReference type="PANTHER" id="PTHR44186:SF1">
    <property type="entry name" value="BARDET-BIEDL SYNDROME 4 PROTEIN"/>
    <property type="match status" value="1"/>
</dbReference>
<feature type="region of interest" description="Disordered" evidence="5">
    <location>
        <begin position="469"/>
        <end position="527"/>
    </location>
</feature>
<dbReference type="Proteomes" id="UP000230750">
    <property type="component" value="Unassembled WGS sequence"/>
</dbReference>
<feature type="compositionally biased region" description="Basic and acidic residues" evidence="5">
    <location>
        <begin position="518"/>
        <end position="527"/>
    </location>
</feature>
<feature type="repeat" description="TPR" evidence="4">
    <location>
        <begin position="335"/>
        <end position="368"/>
    </location>
</feature>
<feature type="region of interest" description="Disordered" evidence="5">
    <location>
        <begin position="1"/>
        <end position="51"/>
    </location>
</feature>
<evidence type="ECO:0000313" key="7">
    <source>
        <dbReference type="Proteomes" id="UP000230750"/>
    </source>
</evidence>
<organism evidence="6 7">
    <name type="scientific">Stichopus japonicus</name>
    <name type="common">Sea cucumber</name>
    <dbReference type="NCBI Taxonomy" id="307972"/>
    <lineage>
        <taxon>Eukaryota</taxon>
        <taxon>Metazoa</taxon>
        <taxon>Echinodermata</taxon>
        <taxon>Eleutherozoa</taxon>
        <taxon>Echinozoa</taxon>
        <taxon>Holothuroidea</taxon>
        <taxon>Aspidochirotacea</taxon>
        <taxon>Aspidochirotida</taxon>
        <taxon>Stichopodidae</taxon>
        <taxon>Apostichopus</taxon>
    </lineage>
</organism>
<dbReference type="PANTHER" id="PTHR44186">
    <property type="match status" value="1"/>
</dbReference>
<keyword evidence="2 4" id="KW-0802">TPR repeat</keyword>
<keyword evidence="1" id="KW-0677">Repeat</keyword>
<dbReference type="GO" id="GO:0061512">
    <property type="term" value="P:protein localization to cilium"/>
    <property type="evidence" value="ECO:0007669"/>
    <property type="project" value="TreeGrafter"/>
</dbReference>
<protein>
    <submittedName>
        <fullName evidence="6">Putative Bardet-Biedl syndrome 4 protein</fullName>
    </submittedName>
</protein>
<dbReference type="InterPro" id="IPR019734">
    <property type="entry name" value="TPR_rpt"/>
</dbReference>
<feature type="repeat" description="TPR" evidence="4">
    <location>
        <begin position="227"/>
        <end position="260"/>
    </location>
</feature>
<evidence type="ECO:0000256" key="1">
    <source>
        <dbReference type="ARBA" id="ARBA00022737"/>
    </source>
</evidence>
<name>A0A2G8K246_STIJA</name>
<dbReference type="SMART" id="SM00028">
    <property type="entry name" value="TPR"/>
    <property type="match status" value="8"/>
</dbReference>
<dbReference type="FunFam" id="1.25.40.10:FF:000237">
    <property type="entry name" value="Bardet-Biedl syndrome 4 (Human)"/>
    <property type="match status" value="1"/>
</dbReference>
<evidence type="ECO:0000256" key="3">
    <source>
        <dbReference type="ARBA" id="ARBA00023778"/>
    </source>
</evidence>
<dbReference type="GO" id="GO:0036064">
    <property type="term" value="C:ciliary basal body"/>
    <property type="evidence" value="ECO:0007669"/>
    <property type="project" value="TreeGrafter"/>
</dbReference>